<gene>
    <name evidence="2" type="ORF">BDDG_13150</name>
</gene>
<sequence>MVEHVLRSATRDTGGMVDPRCNHRKLTLRSSGKDLMREEDMIRKNVRLSDNNAAASDVVRKN</sequence>
<organism evidence="2">
    <name type="scientific">Ajellomyces dermatitidis (strain ATCC 18188 / CBS 674.68)</name>
    <name type="common">Blastomyces dermatitidis</name>
    <dbReference type="NCBI Taxonomy" id="653446"/>
    <lineage>
        <taxon>Eukaryota</taxon>
        <taxon>Fungi</taxon>
        <taxon>Dikarya</taxon>
        <taxon>Ascomycota</taxon>
        <taxon>Pezizomycotina</taxon>
        <taxon>Eurotiomycetes</taxon>
        <taxon>Eurotiomycetidae</taxon>
        <taxon>Onygenales</taxon>
        <taxon>Ajellomycetaceae</taxon>
        <taxon>Blastomyces</taxon>
    </lineage>
</organism>
<protein>
    <submittedName>
        <fullName evidence="2">Uncharacterized protein</fullName>
    </submittedName>
</protein>
<accession>A0A0J9HIE3</accession>
<feature type="region of interest" description="Disordered" evidence="1">
    <location>
        <begin position="1"/>
        <end position="21"/>
    </location>
</feature>
<name>A0A0J9HIE3_AJEDA</name>
<evidence type="ECO:0000313" key="2">
    <source>
        <dbReference type="EMBL" id="KMW68944.1"/>
    </source>
</evidence>
<feature type="compositionally biased region" description="Basic and acidic residues" evidence="1">
    <location>
        <begin position="1"/>
        <end position="10"/>
    </location>
</feature>
<dbReference type="AlphaFoldDB" id="A0A0J9HIE3"/>
<feature type="non-terminal residue" evidence="2">
    <location>
        <position position="62"/>
    </location>
</feature>
<reference evidence="2" key="1">
    <citation type="submission" date="2010-03" db="EMBL/GenBank/DDBJ databases">
        <title>Annotation of Blastomyces dermatitidis strain ATCC 18188.</title>
        <authorList>
            <consortium name="The Broad Institute Genome Sequencing Platform"/>
            <consortium name="Broad Institute Genome Sequencing Center for Infectious Disease."/>
            <person name="Cuomo C."/>
            <person name="Klein B."/>
            <person name="Sullivan T."/>
            <person name="Heitman J."/>
            <person name="Young S."/>
            <person name="Zeng Q."/>
            <person name="Gargeya S."/>
            <person name="Alvarado L."/>
            <person name="Berlin A.M."/>
            <person name="Chapman S.B."/>
            <person name="Chen Z."/>
            <person name="Freedman E."/>
            <person name="Gellesch M."/>
            <person name="Goldberg J."/>
            <person name="Griggs A."/>
            <person name="Gujja S."/>
            <person name="Heilman E."/>
            <person name="Heiman D."/>
            <person name="Howarth C."/>
            <person name="Mehta T."/>
            <person name="Neiman D."/>
            <person name="Pearson M."/>
            <person name="Roberts A."/>
            <person name="Saif S."/>
            <person name="Shea T."/>
            <person name="Shenoy N."/>
            <person name="Sisk P."/>
            <person name="Stolte C."/>
            <person name="Sykes S."/>
            <person name="White J."/>
            <person name="Yandava C."/>
            <person name="Haas B."/>
            <person name="Nusbaum C."/>
            <person name="Birren B."/>
        </authorList>
    </citation>
    <scope>NUCLEOTIDE SEQUENCE</scope>
    <source>
        <strain evidence="2">ATCC 18188</strain>
    </source>
</reference>
<evidence type="ECO:0000256" key="1">
    <source>
        <dbReference type="SAM" id="MobiDB-lite"/>
    </source>
</evidence>
<proteinExistence type="predicted"/>
<dbReference type="Proteomes" id="UP000007802">
    <property type="component" value="Unassembled WGS sequence"/>
</dbReference>
<dbReference type="EMBL" id="GG749535">
    <property type="protein sequence ID" value="KMW68944.1"/>
    <property type="molecule type" value="Genomic_DNA"/>
</dbReference>